<dbReference type="AlphaFoldDB" id="A0A1S9PA04"/>
<dbReference type="PANTHER" id="PTHR43798">
    <property type="entry name" value="MONOACYLGLYCEROL LIPASE"/>
    <property type="match status" value="1"/>
</dbReference>
<feature type="domain" description="AB hydrolase-1" evidence="1">
    <location>
        <begin position="37"/>
        <end position="271"/>
    </location>
</feature>
<accession>A0A1S9PA04</accession>
<dbReference type="Pfam" id="PF00561">
    <property type="entry name" value="Abhydrolase_1"/>
    <property type="match status" value="1"/>
</dbReference>
<evidence type="ECO:0000313" key="2">
    <source>
        <dbReference type="EMBL" id="OOQ57771.1"/>
    </source>
</evidence>
<dbReference type="GO" id="GO:0046464">
    <property type="term" value="P:acylglycerol catabolic process"/>
    <property type="evidence" value="ECO:0007669"/>
    <property type="project" value="TreeGrafter"/>
</dbReference>
<dbReference type="SUPFAM" id="SSF53474">
    <property type="entry name" value="alpha/beta-Hydrolases"/>
    <property type="match status" value="1"/>
</dbReference>
<proteinExistence type="predicted"/>
<dbReference type="InterPro" id="IPR029058">
    <property type="entry name" value="AB_hydrolase_fold"/>
</dbReference>
<dbReference type="PRINTS" id="PR00111">
    <property type="entry name" value="ABHYDROLASE"/>
</dbReference>
<dbReference type="GO" id="GO:0016020">
    <property type="term" value="C:membrane"/>
    <property type="evidence" value="ECO:0007669"/>
    <property type="project" value="TreeGrafter"/>
</dbReference>
<evidence type="ECO:0000313" key="3">
    <source>
        <dbReference type="Proteomes" id="UP000189739"/>
    </source>
</evidence>
<dbReference type="RefSeq" id="WP_078350374.1">
    <property type="nucleotide sequence ID" value="NZ_MBTF01000035.1"/>
</dbReference>
<dbReference type="GO" id="GO:0047372">
    <property type="term" value="F:monoacylglycerol lipase activity"/>
    <property type="evidence" value="ECO:0007669"/>
    <property type="project" value="TreeGrafter"/>
</dbReference>
<name>A0A1S9PA04_9SPHI</name>
<organism evidence="2 3">
    <name type="scientific">Mucilaginibacter pedocola</name>
    <dbReference type="NCBI Taxonomy" id="1792845"/>
    <lineage>
        <taxon>Bacteria</taxon>
        <taxon>Pseudomonadati</taxon>
        <taxon>Bacteroidota</taxon>
        <taxon>Sphingobacteriia</taxon>
        <taxon>Sphingobacteriales</taxon>
        <taxon>Sphingobacteriaceae</taxon>
        <taxon>Mucilaginibacter</taxon>
    </lineage>
</organism>
<keyword evidence="3" id="KW-1185">Reference proteome</keyword>
<sequence>METNTTSAPNDARNAPTRYLPGEQGKIAYRVIGKGTPIILCNRFRGILDTWDPAFLDTLAQKHQVIIFDYPGIGLSDGQLPHNMLDVAKAVNSVAAAFELENFDLLGWSYGGAVAQTYASNFGDKVKNLILIGANPPGKNDAPLEQAFLDAAFKPYNDLRDDEVLFFEPNIPASVEAAKLSRERIASRKADLSIAVTPDKFGDYFKGVADYQQDSYASREKLATAPFPILILSGDHDPSCPVENWFPLVRVWKSAQLHVIGSSGHAPQYEFPEYSVKLIDLFLGGLSAK</sequence>
<dbReference type="PANTHER" id="PTHR43798:SF5">
    <property type="entry name" value="MONOACYLGLYCEROL LIPASE ABHD6"/>
    <property type="match status" value="1"/>
</dbReference>
<dbReference type="InterPro" id="IPR050266">
    <property type="entry name" value="AB_hydrolase_sf"/>
</dbReference>
<evidence type="ECO:0000259" key="1">
    <source>
        <dbReference type="Pfam" id="PF00561"/>
    </source>
</evidence>
<dbReference type="InterPro" id="IPR000073">
    <property type="entry name" value="AB_hydrolase_1"/>
</dbReference>
<dbReference type="EMBL" id="MBTF01000035">
    <property type="protein sequence ID" value="OOQ57771.1"/>
    <property type="molecule type" value="Genomic_DNA"/>
</dbReference>
<comment type="caution">
    <text evidence="2">The sequence shown here is derived from an EMBL/GenBank/DDBJ whole genome shotgun (WGS) entry which is preliminary data.</text>
</comment>
<dbReference type="STRING" id="1792845.BC343_13360"/>
<dbReference type="Gene3D" id="3.40.50.1820">
    <property type="entry name" value="alpha/beta hydrolase"/>
    <property type="match status" value="1"/>
</dbReference>
<protein>
    <recommendedName>
        <fullName evidence="1">AB hydrolase-1 domain-containing protein</fullName>
    </recommendedName>
</protein>
<gene>
    <name evidence="2" type="ORF">BC343_13360</name>
</gene>
<dbReference type="OrthoDB" id="9796770at2"/>
<dbReference type="Proteomes" id="UP000189739">
    <property type="component" value="Unassembled WGS sequence"/>
</dbReference>
<reference evidence="2 3" key="1">
    <citation type="submission" date="2016-07" db="EMBL/GenBank/DDBJ databases">
        <title>Genomic analysis of zinc-resistant bacterium Mucilaginibacter pedocola TBZ30.</title>
        <authorList>
            <person name="Huang J."/>
            <person name="Tang J."/>
        </authorList>
    </citation>
    <scope>NUCLEOTIDE SEQUENCE [LARGE SCALE GENOMIC DNA]</scope>
    <source>
        <strain evidence="2 3">TBZ30</strain>
    </source>
</reference>